<dbReference type="PANTHER" id="PTHR44846:SF1">
    <property type="entry name" value="MANNOSYL-D-GLYCERATE TRANSPORT_METABOLISM SYSTEM REPRESSOR MNGR-RELATED"/>
    <property type="match status" value="1"/>
</dbReference>
<dbReference type="InterPro" id="IPR036390">
    <property type="entry name" value="WH_DNA-bd_sf"/>
</dbReference>
<dbReference type="PRINTS" id="PR00035">
    <property type="entry name" value="HTHGNTR"/>
</dbReference>
<keyword evidence="2" id="KW-0238">DNA-binding</keyword>
<keyword evidence="1" id="KW-0805">Transcription regulation</keyword>
<evidence type="ECO:0000313" key="6">
    <source>
        <dbReference type="Proteomes" id="UP000199158"/>
    </source>
</evidence>
<dbReference type="InterPro" id="IPR050679">
    <property type="entry name" value="Bact_HTH_transcr_reg"/>
</dbReference>
<keyword evidence="6" id="KW-1185">Reference proteome</keyword>
<keyword evidence="3" id="KW-0804">Transcription</keyword>
<dbReference type="SUPFAM" id="SSF64288">
    <property type="entry name" value="Chorismate lyase-like"/>
    <property type="match status" value="1"/>
</dbReference>
<dbReference type="RefSeq" id="WP_092753142.1">
    <property type="nucleotide sequence ID" value="NZ_FOCG01000001.1"/>
</dbReference>
<dbReference type="InterPro" id="IPR011663">
    <property type="entry name" value="UTRA"/>
</dbReference>
<dbReference type="InterPro" id="IPR028978">
    <property type="entry name" value="Chorismate_lyase_/UTRA_dom_sf"/>
</dbReference>
<dbReference type="OrthoDB" id="457376at2"/>
<dbReference type="AlphaFoldDB" id="A0A1H8ASK3"/>
<evidence type="ECO:0000313" key="5">
    <source>
        <dbReference type="EMBL" id="SEM72788.1"/>
    </source>
</evidence>
<dbReference type="CDD" id="cd07377">
    <property type="entry name" value="WHTH_GntR"/>
    <property type="match status" value="1"/>
</dbReference>
<reference evidence="5 6" key="1">
    <citation type="submission" date="2016-10" db="EMBL/GenBank/DDBJ databases">
        <authorList>
            <person name="de Groot N.N."/>
        </authorList>
    </citation>
    <scope>NUCLEOTIDE SEQUENCE [LARGE SCALE GENOMIC DNA]</scope>
    <source>
        <strain evidence="5 6">CGMCC 1.5070</strain>
    </source>
</reference>
<dbReference type="GO" id="GO:0003677">
    <property type="term" value="F:DNA binding"/>
    <property type="evidence" value="ECO:0007669"/>
    <property type="project" value="UniProtKB-KW"/>
</dbReference>
<dbReference type="PANTHER" id="PTHR44846">
    <property type="entry name" value="MANNOSYL-D-GLYCERATE TRANSPORT/METABOLISM SYSTEM REPRESSOR MNGR-RELATED"/>
    <property type="match status" value="1"/>
</dbReference>
<dbReference type="SUPFAM" id="SSF46785">
    <property type="entry name" value="Winged helix' DNA-binding domain"/>
    <property type="match status" value="1"/>
</dbReference>
<dbReference type="EMBL" id="FOCG01000001">
    <property type="protein sequence ID" value="SEM72788.1"/>
    <property type="molecule type" value="Genomic_DNA"/>
</dbReference>
<dbReference type="GO" id="GO:0045892">
    <property type="term" value="P:negative regulation of DNA-templated transcription"/>
    <property type="evidence" value="ECO:0007669"/>
    <property type="project" value="TreeGrafter"/>
</dbReference>
<dbReference type="STRING" id="474960.SAMN05216180_1479"/>
<gene>
    <name evidence="5" type="ORF">SAMN05216180_1479</name>
</gene>
<dbReference type="Pfam" id="PF00392">
    <property type="entry name" value="GntR"/>
    <property type="match status" value="1"/>
</dbReference>
<sequence length="243" mass="27531">MTIEREINYQSPVYLQLREVVRTKIEDGDYLPGTTIPSENELAETYGINRLTVRNAVDALVKEGLLRRVQGKGVYVVGNKIERDLETLGGFTQTMLEKNAKPSTKVLIKIRRPAGIKYAHIFSIPPTENIYYIKRLDLANGEPISLEEIFLPCSLVPKLEGIDLAVFSLYEVYNFYGIQLEHARQALDLAELETSDARMLGIEPGSATLLFSCTSYDQTGRVIEYSRSYTRGDKCNFTVHFHK</sequence>
<organism evidence="5 6">
    <name type="scientific">Hydrogenoanaerobacterium saccharovorans</name>
    <dbReference type="NCBI Taxonomy" id="474960"/>
    <lineage>
        <taxon>Bacteria</taxon>
        <taxon>Bacillati</taxon>
        <taxon>Bacillota</taxon>
        <taxon>Clostridia</taxon>
        <taxon>Eubacteriales</taxon>
        <taxon>Oscillospiraceae</taxon>
        <taxon>Hydrogenoanaerobacterium</taxon>
    </lineage>
</organism>
<name>A0A1H8ASK3_9FIRM</name>
<dbReference type="Gene3D" id="3.40.1410.10">
    <property type="entry name" value="Chorismate lyase-like"/>
    <property type="match status" value="1"/>
</dbReference>
<evidence type="ECO:0000259" key="4">
    <source>
        <dbReference type="PROSITE" id="PS50949"/>
    </source>
</evidence>
<protein>
    <submittedName>
        <fullName evidence="5">GntR family transcriptional regulator</fullName>
    </submittedName>
</protein>
<dbReference type="GO" id="GO:0003700">
    <property type="term" value="F:DNA-binding transcription factor activity"/>
    <property type="evidence" value="ECO:0007669"/>
    <property type="project" value="InterPro"/>
</dbReference>
<evidence type="ECO:0000256" key="1">
    <source>
        <dbReference type="ARBA" id="ARBA00023015"/>
    </source>
</evidence>
<dbReference type="Pfam" id="PF07702">
    <property type="entry name" value="UTRA"/>
    <property type="match status" value="1"/>
</dbReference>
<evidence type="ECO:0000256" key="3">
    <source>
        <dbReference type="ARBA" id="ARBA00023163"/>
    </source>
</evidence>
<accession>A0A1H8ASK3</accession>
<dbReference type="PROSITE" id="PS50949">
    <property type="entry name" value="HTH_GNTR"/>
    <property type="match status" value="1"/>
</dbReference>
<dbReference type="InterPro" id="IPR000524">
    <property type="entry name" value="Tscrpt_reg_HTH_GntR"/>
</dbReference>
<dbReference type="Gene3D" id="1.10.10.10">
    <property type="entry name" value="Winged helix-like DNA-binding domain superfamily/Winged helix DNA-binding domain"/>
    <property type="match status" value="1"/>
</dbReference>
<dbReference type="SMART" id="SM00345">
    <property type="entry name" value="HTH_GNTR"/>
    <property type="match status" value="1"/>
</dbReference>
<dbReference type="SMART" id="SM00866">
    <property type="entry name" value="UTRA"/>
    <property type="match status" value="1"/>
</dbReference>
<proteinExistence type="predicted"/>
<feature type="domain" description="HTH gntR-type" evidence="4">
    <location>
        <begin position="11"/>
        <end position="79"/>
    </location>
</feature>
<dbReference type="InterPro" id="IPR036388">
    <property type="entry name" value="WH-like_DNA-bd_sf"/>
</dbReference>
<dbReference type="Proteomes" id="UP000199158">
    <property type="component" value="Unassembled WGS sequence"/>
</dbReference>
<evidence type="ECO:0000256" key="2">
    <source>
        <dbReference type="ARBA" id="ARBA00023125"/>
    </source>
</evidence>